<dbReference type="PANTHER" id="PTHR48207">
    <property type="entry name" value="SUCCINATE--HYDROXYMETHYLGLUTARATE COA-TRANSFERASE"/>
    <property type="match status" value="1"/>
</dbReference>
<dbReference type="Pfam" id="PF02515">
    <property type="entry name" value="CoA_transf_3"/>
    <property type="match status" value="1"/>
</dbReference>
<keyword evidence="3" id="KW-1185">Reference proteome</keyword>
<dbReference type="Gene3D" id="3.30.1540.10">
    <property type="entry name" value="formyl-coa transferase, domain 3"/>
    <property type="match status" value="1"/>
</dbReference>
<gene>
    <name evidence="2" type="ORF">ACFFP1_21010</name>
</gene>
<organism evidence="2 3">
    <name type="scientific">Arthrobacter ramosus</name>
    <dbReference type="NCBI Taxonomy" id="1672"/>
    <lineage>
        <taxon>Bacteria</taxon>
        <taxon>Bacillati</taxon>
        <taxon>Actinomycetota</taxon>
        <taxon>Actinomycetes</taxon>
        <taxon>Micrococcales</taxon>
        <taxon>Micrococcaceae</taxon>
        <taxon>Arthrobacter</taxon>
    </lineage>
</organism>
<proteinExistence type="predicted"/>
<dbReference type="RefSeq" id="WP_234750351.1">
    <property type="nucleotide sequence ID" value="NZ_BAAAWN010000001.1"/>
</dbReference>
<evidence type="ECO:0000256" key="1">
    <source>
        <dbReference type="ARBA" id="ARBA00022679"/>
    </source>
</evidence>
<protein>
    <submittedName>
        <fullName evidence="2">CaiB/BaiF CoA transferase family protein</fullName>
    </submittedName>
</protein>
<dbReference type="Proteomes" id="UP001589702">
    <property type="component" value="Unassembled WGS sequence"/>
</dbReference>
<dbReference type="GO" id="GO:0016740">
    <property type="term" value="F:transferase activity"/>
    <property type="evidence" value="ECO:0007669"/>
    <property type="project" value="UniProtKB-KW"/>
</dbReference>
<dbReference type="SUPFAM" id="SSF89796">
    <property type="entry name" value="CoA-transferase family III (CaiB/BaiF)"/>
    <property type="match status" value="1"/>
</dbReference>
<dbReference type="InterPro" id="IPR003673">
    <property type="entry name" value="CoA-Trfase_fam_III"/>
</dbReference>
<evidence type="ECO:0000313" key="3">
    <source>
        <dbReference type="Proteomes" id="UP001589702"/>
    </source>
</evidence>
<reference evidence="2 3" key="1">
    <citation type="submission" date="2024-09" db="EMBL/GenBank/DDBJ databases">
        <authorList>
            <person name="Sun Q."/>
            <person name="Mori K."/>
        </authorList>
    </citation>
    <scope>NUCLEOTIDE SEQUENCE [LARGE SCALE GENOMIC DNA]</scope>
    <source>
        <strain evidence="2 3">JCM 1334</strain>
    </source>
</reference>
<dbReference type="EMBL" id="JBHMBC010000039">
    <property type="protein sequence ID" value="MFB9821958.1"/>
    <property type="molecule type" value="Genomic_DNA"/>
</dbReference>
<dbReference type="InterPro" id="IPR044855">
    <property type="entry name" value="CoA-Trfase_III_dom3_sf"/>
</dbReference>
<comment type="caution">
    <text evidence="2">The sequence shown here is derived from an EMBL/GenBank/DDBJ whole genome shotgun (WGS) entry which is preliminary data.</text>
</comment>
<keyword evidence="1 2" id="KW-0808">Transferase</keyword>
<accession>A0ABV5Y4N0</accession>
<name>A0ABV5Y4N0_ARTRM</name>
<dbReference type="PANTHER" id="PTHR48207:SF3">
    <property type="entry name" value="SUCCINATE--HYDROXYMETHYLGLUTARATE COA-TRANSFERASE"/>
    <property type="match status" value="1"/>
</dbReference>
<dbReference type="InterPro" id="IPR023606">
    <property type="entry name" value="CoA-Trfase_III_dom_1_sf"/>
</dbReference>
<sequence>MTLTSNAARRDVFGRNASGPLAGIVISDFSRVLAGPYCTMLLADMGATVIKVESPSGDETRAWKPPVFEGESTYYLSINRNKRSIALDFSDPEDIETARNIATSADVVVENFKPGGLDHFGLDYASIAERNSAVIYASITGFGSAGGAALPGYDLLVQAMSGLMSITGDPDFPAYRSGVAVFDVITGLHAALGVLSALHERSRSGRGQRVEVNLMSSALSGMVNQTGGFLLSGNVPTRMGNEHPSIYPYEPFPTADGEIVLAIGNDRQFRTLCDVVGATGLAADPRFLTPPGRSLNRAALRPILQGLLASRTASDWFDIFTEARLPCAPINDVRGGIEFARRLGLEPVVEVGVGEAAIPGVRNPITFSATPASYDLIPPSIDADRGDILEWLRSTEPQP</sequence>
<evidence type="ECO:0000313" key="2">
    <source>
        <dbReference type="EMBL" id="MFB9821958.1"/>
    </source>
</evidence>
<dbReference type="InterPro" id="IPR050483">
    <property type="entry name" value="CoA-transferase_III_domain"/>
</dbReference>
<dbReference type="Gene3D" id="3.40.50.10540">
    <property type="entry name" value="Crotonobetainyl-coa:carnitine coa-transferase, domain 1"/>
    <property type="match status" value="1"/>
</dbReference>